<gene>
    <name evidence="1" type="ORF">HUK82_02160</name>
</gene>
<dbReference type="Proteomes" id="UP000585665">
    <property type="component" value="Unassembled WGS sequence"/>
</dbReference>
<dbReference type="RefSeq" id="WP_176612389.1">
    <property type="nucleotide sequence ID" value="NZ_JABXXR010000007.1"/>
</dbReference>
<evidence type="ECO:0008006" key="3">
    <source>
        <dbReference type="Google" id="ProtNLM"/>
    </source>
</evidence>
<evidence type="ECO:0000313" key="2">
    <source>
        <dbReference type="Proteomes" id="UP000585665"/>
    </source>
</evidence>
<keyword evidence="2" id="KW-1185">Reference proteome</keyword>
<protein>
    <recommendedName>
        <fullName evidence="3">Lipoprotein</fullName>
    </recommendedName>
</protein>
<sequence length="117" mass="12471">MRKQLTTLGFVATLTACASSPEHIQPTYVADTAYASQSCSELGQSEVRETDMLTALSDKQHRAHKTDTWGVIALGVPLSELSGSDVSRTLALEKGKMDAIHRVEAEKSCPGAPAPKS</sequence>
<accession>A0A850PE89</accession>
<evidence type="ECO:0000313" key="1">
    <source>
        <dbReference type="EMBL" id="NVN39371.1"/>
    </source>
</evidence>
<organism evidence="1 2">
    <name type="scientific">Ameyamaea chiangmaiensis</name>
    <dbReference type="NCBI Taxonomy" id="442969"/>
    <lineage>
        <taxon>Bacteria</taxon>
        <taxon>Pseudomonadati</taxon>
        <taxon>Pseudomonadota</taxon>
        <taxon>Alphaproteobacteria</taxon>
        <taxon>Acetobacterales</taxon>
        <taxon>Acetobacteraceae</taxon>
        <taxon>Ameyamaea</taxon>
    </lineage>
</organism>
<dbReference type="EMBL" id="JABXXR010000007">
    <property type="protein sequence ID" value="NVN39371.1"/>
    <property type="molecule type" value="Genomic_DNA"/>
</dbReference>
<name>A0A850PE89_9PROT</name>
<comment type="caution">
    <text evidence="1">The sequence shown here is derived from an EMBL/GenBank/DDBJ whole genome shotgun (WGS) entry which is preliminary data.</text>
</comment>
<dbReference type="AlphaFoldDB" id="A0A850PE89"/>
<dbReference type="PROSITE" id="PS51257">
    <property type="entry name" value="PROKAR_LIPOPROTEIN"/>
    <property type="match status" value="1"/>
</dbReference>
<reference evidence="1 2" key="1">
    <citation type="submission" date="2020-06" db="EMBL/GenBank/DDBJ databases">
        <title>Description of novel acetic acid bacteria.</title>
        <authorList>
            <person name="Sombolestani A."/>
        </authorList>
    </citation>
    <scope>NUCLEOTIDE SEQUENCE [LARGE SCALE GENOMIC DNA]</scope>
    <source>
        <strain evidence="1 2">LMG 27010</strain>
    </source>
</reference>
<proteinExistence type="predicted"/>